<gene>
    <name evidence="2" type="ORF">LTR25_006735</name>
</gene>
<proteinExistence type="predicted"/>
<dbReference type="Gene3D" id="3.40.50.1820">
    <property type="entry name" value="alpha/beta hydrolase"/>
    <property type="match status" value="1"/>
</dbReference>
<organism evidence="2 3">
    <name type="scientific">Vermiconidia calcicola</name>
    <dbReference type="NCBI Taxonomy" id="1690605"/>
    <lineage>
        <taxon>Eukaryota</taxon>
        <taxon>Fungi</taxon>
        <taxon>Dikarya</taxon>
        <taxon>Ascomycota</taxon>
        <taxon>Pezizomycotina</taxon>
        <taxon>Dothideomycetes</taxon>
        <taxon>Dothideomycetidae</taxon>
        <taxon>Mycosphaerellales</taxon>
        <taxon>Extremaceae</taxon>
        <taxon>Vermiconidia</taxon>
    </lineage>
</organism>
<name>A0AAV9Q5Y4_9PEZI</name>
<keyword evidence="3" id="KW-1185">Reference proteome</keyword>
<dbReference type="InterPro" id="IPR002925">
    <property type="entry name" value="Dienelactn_hydro"/>
</dbReference>
<dbReference type="GO" id="GO:0016787">
    <property type="term" value="F:hydrolase activity"/>
    <property type="evidence" value="ECO:0007669"/>
    <property type="project" value="InterPro"/>
</dbReference>
<dbReference type="PANTHER" id="PTHR17630:SF55">
    <property type="entry name" value="DIENELACTONE HYDROLASE FAMILY PROTEIN (AFU_ORTHOLOGUE AFUA_1G01900)"/>
    <property type="match status" value="1"/>
</dbReference>
<evidence type="ECO:0000313" key="2">
    <source>
        <dbReference type="EMBL" id="KAK5534703.1"/>
    </source>
</evidence>
<dbReference type="Proteomes" id="UP001345827">
    <property type="component" value="Unassembled WGS sequence"/>
</dbReference>
<dbReference type="PANTHER" id="PTHR17630">
    <property type="entry name" value="DIENELACTONE HYDROLASE"/>
    <property type="match status" value="1"/>
</dbReference>
<sequence length="253" mass="28303">MSYSECCVKGSLWNGDPAGEEKTLANNKTYVTGNNPNVAIMVIHDAFGWTFPNTRILADSYAREADATVYMPDFFGGEVLPSDIVRDPSQWHKLDMPGFMGRNTKEIREPEIFSCARALRSQGYKRVGVIGFCFGGWAVFRLGAKEKEKDNDGLVDCISTAHPSLLEKGEIDAVGVPVQILAPENDVMFTPDMKEYANKVIPTLGVPYDYQYFPGVEHGFATRGDEKDVVEYKAMNRAREAAISWFKVWLHLN</sequence>
<dbReference type="EMBL" id="JAXLQG010000011">
    <property type="protein sequence ID" value="KAK5534703.1"/>
    <property type="molecule type" value="Genomic_DNA"/>
</dbReference>
<protein>
    <recommendedName>
        <fullName evidence="1">Dienelactone hydrolase domain-containing protein</fullName>
    </recommendedName>
</protein>
<evidence type="ECO:0000259" key="1">
    <source>
        <dbReference type="Pfam" id="PF01738"/>
    </source>
</evidence>
<dbReference type="SUPFAM" id="SSF53474">
    <property type="entry name" value="alpha/beta-Hydrolases"/>
    <property type="match status" value="1"/>
</dbReference>
<feature type="domain" description="Dienelactone hydrolase" evidence="1">
    <location>
        <begin position="36"/>
        <end position="247"/>
    </location>
</feature>
<comment type="caution">
    <text evidence="2">The sequence shown here is derived from an EMBL/GenBank/DDBJ whole genome shotgun (WGS) entry which is preliminary data.</text>
</comment>
<evidence type="ECO:0000313" key="3">
    <source>
        <dbReference type="Proteomes" id="UP001345827"/>
    </source>
</evidence>
<accession>A0AAV9Q5Y4</accession>
<reference evidence="2 3" key="1">
    <citation type="submission" date="2023-06" db="EMBL/GenBank/DDBJ databases">
        <title>Black Yeasts Isolated from many extreme environments.</title>
        <authorList>
            <person name="Coleine C."/>
            <person name="Stajich J.E."/>
            <person name="Selbmann L."/>
        </authorList>
    </citation>
    <scope>NUCLEOTIDE SEQUENCE [LARGE SCALE GENOMIC DNA]</scope>
    <source>
        <strain evidence="2 3">CCFEE 5887</strain>
    </source>
</reference>
<dbReference type="Pfam" id="PF01738">
    <property type="entry name" value="DLH"/>
    <property type="match status" value="1"/>
</dbReference>
<dbReference type="InterPro" id="IPR029058">
    <property type="entry name" value="AB_hydrolase_fold"/>
</dbReference>
<dbReference type="AlphaFoldDB" id="A0AAV9Q5Y4"/>